<dbReference type="Pfam" id="PF15655">
    <property type="entry name" value="Imm-NTF2"/>
    <property type="match status" value="1"/>
</dbReference>
<comment type="caution">
    <text evidence="2">The sequence shown here is derived from an EMBL/GenBank/DDBJ whole genome shotgun (WGS) entry which is preliminary data.</text>
</comment>
<organism evidence="2 3">
    <name type="scientific">Acinetobacter baumannii EGD-HP18</name>
    <dbReference type="NCBI Taxonomy" id="1358412"/>
    <lineage>
        <taxon>Bacteria</taxon>
        <taxon>Pseudomonadati</taxon>
        <taxon>Pseudomonadota</taxon>
        <taxon>Gammaproteobacteria</taxon>
        <taxon>Moraxellales</taxon>
        <taxon>Moraxellaceae</taxon>
        <taxon>Acinetobacter</taxon>
        <taxon>Acinetobacter calcoaceticus/baumannii complex</taxon>
    </lineage>
</organism>
<accession>A0AAV3K2W7</accession>
<dbReference type="AlphaFoldDB" id="A0AAV3K2W7"/>
<evidence type="ECO:0000313" key="3">
    <source>
        <dbReference type="Proteomes" id="UP000016517"/>
    </source>
</evidence>
<dbReference type="EMBL" id="AVST01000035">
    <property type="protein sequence ID" value="ERH70948.1"/>
    <property type="molecule type" value="Genomic_DNA"/>
</dbReference>
<reference evidence="2 3" key="1">
    <citation type="submission" date="2013-08" db="EMBL/GenBank/DDBJ databases">
        <title>Study of Ammonical-Nitrogen removal by Nitrification Denitrification process using lab isolates.</title>
        <authorList>
            <person name="Khardenavis A.A."/>
            <person name="Pal R.R."/>
            <person name="Kapley A."/>
            <person name="Qureshi A."/>
            <person name="Purohit H.J."/>
        </authorList>
    </citation>
    <scope>NUCLEOTIDE SEQUENCE [LARGE SCALE GENOMIC DNA]</scope>
    <source>
        <strain evidence="2 3">EGD-HP18</strain>
    </source>
</reference>
<proteinExistence type="predicted"/>
<gene>
    <name evidence="2" type="ORF">N173_13985</name>
</gene>
<feature type="domain" description="NTF2 fold immunity protein" evidence="1">
    <location>
        <begin position="6"/>
        <end position="124"/>
    </location>
</feature>
<name>A0AAV3K2W7_ACIBA</name>
<dbReference type="InterPro" id="IPR028049">
    <property type="entry name" value="Imm-NTF2"/>
</dbReference>
<evidence type="ECO:0000259" key="1">
    <source>
        <dbReference type="Pfam" id="PF15655"/>
    </source>
</evidence>
<evidence type="ECO:0000313" key="2">
    <source>
        <dbReference type="EMBL" id="ERH70948.1"/>
    </source>
</evidence>
<protein>
    <recommendedName>
        <fullName evidence="1">NTF2 fold immunity protein domain-containing protein</fullName>
    </recommendedName>
</protein>
<dbReference type="RefSeq" id="WP_000110135.1">
    <property type="nucleotide sequence ID" value="NZ_AVST01000035.1"/>
</dbReference>
<sequence>MSVENAKLVLENFINQMKDWEKKWGNILEKNPDLIFNEEGMESRLNELVMIQNEYLSDKALSLKQDRRITLTFGIPPEYEQVISKENIINERKIEFYTKNNEGKESRFYTLIYENNNWKIDIMKIDSLDWKSSRQVF</sequence>
<dbReference type="Proteomes" id="UP000016517">
    <property type="component" value="Unassembled WGS sequence"/>
</dbReference>